<organism evidence="3 4">
    <name type="scientific">Marispirochaeta aestuarii</name>
    <dbReference type="NCBI Taxonomy" id="1963862"/>
    <lineage>
        <taxon>Bacteria</taxon>
        <taxon>Pseudomonadati</taxon>
        <taxon>Spirochaetota</taxon>
        <taxon>Spirochaetia</taxon>
        <taxon>Spirochaetales</taxon>
        <taxon>Spirochaetaceae</taxon>
        <taxon>Marispirochaeta</taxon>
    </lineage>
</organism>
<keyword evidence="1 2" id="KW-0732">Signal</keyword>
<dbReference type="PIRSF" id="PIRSF006470">
    <property type="entry name" value="DctB"/>
    <property type="match status" value="1"/>
</dbReference>
<evidence type="ECO:0000313" key="4">
    <source>
        <dbReference type="Proteomes" id="UP000192343"/>
    </source>
</evidence>
<dbReference type="PANTHER" id="PTHR33376">
    <property type="match status" value="1"/>
</dbReference>
<dbReference type="CDD" id="cd13669">
    <property type="entry name" value="PBP2_TRAP_TM0322_like"/>
    <property type="match status" value="1"/>
</dbReference>
<dbReference type="GO" id="GO:0055085">
    <property type="term" value="P:transmembrane transport"/>
    <property type="evidence" value="ECO:0007669"/>
    <property type="project" value="InterPro"/>
</dbReference>
<feature type="signal peptide" evidence="2">
    <location>
        <begin position="1"/>
        <end position="25"/>
    </location>
</feature>
<accession>A0A1Y1S068</accession>
<dbReference type="InterPro" id="IPR004682">
    <property type="entry name" value="TRAP_DctP"/>
</dbReference>
<dbReference type="InterPro" id="IPR038404">
    <property type="entry name" value="TRAP_DctP_sf"/>
</dbReference>
<keyword evidence="4" id="KW-1185">Reference proteome</keyword>
<dbReference type="OrthoDB" id="89872at2"/>
<dbReference type="EMBL" id="MWQY01000008">
    <property type="protein sequence ID" value="ORC35685.1"/>
    <property type="molecule type" value="Genomic_DNA"/>
</dbReference>
<dbReference type="GO" id="GO:0030288">
    <property type="term" value="C:outer membrane-bounded periplasmic space"/>
    <property type="evidence" value="ECO:0007669"/>
    <property type="project" value="InterPro"/>
</dbReference>
<reference evidence="3 4" key="1">
    <citation type="submission" date="2017-03" db="EMBL/GenBank/DDBJ databases">
        <title>Draft Genome sequence of Marispirochaeta sp. strain JC444.</title>
        <authorList>
            <person name="Shivani Y."/>
            <person name="Subhash Y."/>
            <person name="Sasikala C."/>
            <person name="Ramana C."/>
        </authorList>
    </citation>
    <scope>NUCLEOTIDE SEQUENCE [LARGE SCALE GENOMIC DNA]</scope>
    <source>
        <strain evidence="3 4">JC444</strain>
    </source>
</reference>
<evidence type="ECO:0000256" key="1">
    <source>
        <dbReference type="ARBA" id="ARBA00022729"/>
    </source>
</evidence>
<dbReference type="Pfam" id="PF03480">
    <property type="entry name" value="DctP"/>
    <property type="match status" value="1"/>
</dbReference>
<name>A0A1Y1S068_9SPIO</name>
<dbReference type="PANTHER" id="PTHR33376:SF3">
    <property type="entry name" value="C4-DICARBOXYLATE-BINDING PROTEIN"/>
    <property type="match status" value="1"/>
</dbReference>
<dbReference type="InterPro" id="IPR018389">
    <property type="entry name" value="DctP_fam"/>
</dbReference>
<evidence type="ECO:0000313" key="3">
    <source>
        <dbReference type="EMBL" id="ORC35685.1"/>
    </source>
</evidence>
<dbReference type="NCBIfam" id="NF037995">
    <property type="entry name" value="TRAP_S1"/>
    <property type="match status" value="1"/>
</dbReference>
<dbReference type="AlphaFoldDB" id="A0A1Y1S068"/>
<dbReference type="Proteomes" id="UP000192343">
    <property type="component" value="Unassembled WGS sequence"/>
</dbReference>
<dbReference type="RefSeq" id="WP_083050023.1">
    <property type="nucleotide sequence ID" value="NZ_MWQY01000008.1"/>
</dbReference>
<evidence type="ECO:0000256" key="2">
    <source>
        <dbReference type="SAM" id="SignalP"/>
    </source>
</evidence>
<sequence>MKHTARTVVCLLAVLLLVSALPLFAGGEGEEGGQKKYVLRFNHVLTEKDPYHQAYLEWADAVAKRTDGNLTIEVFHSSQLGVEEDIIEQIRQGANVGQNTDSARLGNYVPDIAVMNGPYFADTLEEVQTLNTLATVDGWKKQLEEQYGIKVLSFSWVQGFRNMLTNKPIYSPADMKGLLIRSPNAPIWMESIRSLGATPVALNYGEVYSGVQTKVVDGAGNVYPATYSTRMYEVLDYLSETQHIMLINFAICSADWFNNLPAEYQTILEEECENAGLRVSRRIMGELADDAKVKLQEEGMTIIPHSEIDIAAFKKNSIAAYEALGLLDVRNQIFKEMGK</sequence>
<dbReference type="Gene3D" id="3.40.190.170">
    <property type="entry name" value="Bacterial extracellular solute-binding protein, family 7"/>
    <property type="match status" value="1"/>
</dbReference>
<feature type="chain" id="PRO_5013073158" evidence="2">
    <location>
        <begin position="26"/>
        <end position="339"/>
    </location>
</feature>
<gene>
    <name evidence="3" type="ORF">B4O97_08565</name>
</gene>
<proteinExistence type="predicted"/>
<comment type="caution">
    <text evidence="3">The sequence shown here is derived from an EMBL/GenBank/DDBJ whole genome shotgun (WGS) entry which is preliminary data.</text>
</comment>
<protein>
    <submittedName>
        <fullName evidence="3">C4-dicarboxylate ABC transporter</fullName>
    </submittedName>
</protein>
<dbReference type="STRING" id="1963862.B4O97_08565"/>